<keyword evidence="5 10" id="KW-0812">Transmembrane</keyword>
<dbReference type="EMBL" id="VXIV02001786">
    <property type="protein sequence ID" value="KAF6029815.1"/>
    <property type="molecule type" value="Genomic_DNA"/>
</dbReference>
<evidence type="ECO:0000259" key="11">
    <source>
        <dbReference type="PROSITE" id="PS50850"/>
    </source>
</evidence>
<keyword evidence="6 10" id="KW-1133">Transmembrane helix</keyword>
<dbReference type="GO" id="GO:0022857">
    <property type="term" value="F:transmembrane transporter activity"/>
    <property type="evidence" value="ECO:0007669"/>
    <property type="project" value="InterPro"/>
</dbReference>
<evidence type="ECO:0000256" key="8">
    <source>
        <dbReference type="ARBA" id="ARBA00041091"/>
    </source>
</evidence>
<dbReference type="PANTHER" id="PTHR43184">
    <property type="entry name" value="MAJOR FACILITATOR SUPERFAMILY TRANSPORTER 16, ISOFORM B"/>
    <property type="match status" value="1"/>
</dbReference>
<dbReference type="SUPFAM" id="SSF103473">
    <property type="entry name" value="MFS general substrate transporter"/>
    <property type="match status" value="1"/>
</dbReference>
<feature type="domain" description="Major facilitator superfamily (MFS) profile" evidence="11">
    <location>
        <begin position="27"/>
        <end position="515"/>
    </location>
</feature>
<evidence type="ECO:0000256" key="3">
    <source>
        <dbReference type="ARBA" id="ARBA00022448"/>
    </source>
</evidence>
<dbReference type="OrthoDB" id="3639251at2759"/>
<evidence type="ECO:0000256" key="9">
    <source>
        <dbReference type="ARBA" id="ARBA00042039"/>
    </source>
</evidence>
<evidence type="ECO:0000313" key="13">
    <source>
        <dbReference type="Proteomes" id="UP000593567"/>
    </source>
</evidence>
<accession>A0A7J7JVB7</accession>
<keyword evidence="3" id="KW-0813">Transport</keyword>
<feature type="transmembrane region" description="Helical" evidence="10">
    <location>
        <begin position="452"/>
        <end position="471"/>
    </location>
</feature>
<feature type="transmembrane region" description="Helical" evidence="10">
    <location>
        <begin position="197"/>
        <end position="215"/>
    </location>
</feature>
<keyword evidence="4" id="KW-0762">Sugar transport</keyword>
<evidence type="ECO:0000256" key="10">
    <source>
        <dbReference type="SAM" id="Phobius"/>
    </source>
</evidence>
<protein>
    <recommendedName>
        <fullName evidence="8">Sugar phosphate exchanger 3</fullName>
    </recommendedName>
    <alternativeName>
        <fullName evidence="9">Solute carrier family 37 member 3</fullName>
    </alternativeName>
</protein>
<organism evidence="12 13">
    <name type="scientific">Bugula neritina</name>
    <name type="common">Brown bryozoan</name>
    <name type="synonym">Sertularia neritina</name>
    <dbReference type="NCBI Taxonomy" id="10212"/>
    <lineage>
        <taxon>Eukaryota</taxon>
        <taxon>Metazoa</taxon>
        <taxon>Spiralia</taxon>
        <taxon>Lophotrochozoa</taxon>
        <taxon>Bryozoa</taxon>
        <taxon>Gymnolaemata</taxon>
        <taxon>Cheilostomatida</taxon>
        <taxon>Flustrina</taxon>
        <taxon>Buguloidea</taxon>
        <taxon>Bugulidae</taxon>
        <taxon>Bugula</taxon>
    </lineage>
</organism>
<evidence type="ECO:0000256" key="4">
    <source>
        <dbReference type="ARBA" id="ARBA00022597"/>
    </source>
</evidence>
<reference evidence="12" key="1">
    <citation type="submission" date="2020-06" db="EMBL/GenBank/DDBJ databases">
        <title>Draft genome of Bugula neritina, a colonial animal packing powerful symbionts and potential medicines.</title>
        <authorList>
            <person name="Rayko M."/>
        </authorList>
    </citation>
    <scope>NUCLEOTIDE SEQUENCE [LARGE SCALE GENOMIC DNA]</scope>
    <source>
        <strain evidence="12">Kwan_BN1</strain>
    </source>
</reference>
<feature type="transmembrane region" description="Helical" evidence="10">
    <location>
        <begin position="221"/>
        <end position="244"/>
    </location>
</feature>
<feature type="transmembrane region" description="Helical" evidence="10">
    <location>
        <begin position="20"/>
        <end position="37"/>
    </location>
</feature>
<evidence type="ECO:0000256" key="7">
    <source>
        <dbReference type="ARBA" id="ARBA00023136"/>
    </source>
</evidence>
<sequence>MSKAPLLILGLRKTTVSSRYKALIWVLTFLVYLSYHLSRRPITVVKNALYSNCTLTPGSWHPNRTDTSIPELPLNESCLNSWAPFNNPSTHDDYFGGLDVAYLIAYAVGMFASGHIAERMNLRYFLTAGMLLSGLMTMAFGFGYLWNIHSFAYFIIVQIICGLVQSSGWPGVVACMGNWFGKQRRGLIMGIWNSHTSLGNIFGGIIASAYLTSYWTEHGYWWWSFFYPGLIIMVLGVVVFFLLVPHPDDVGITPEILHPAEALRQSENSEHSPLINDTESVVDSEDEHEPMFEGGSPANEMQAVSFIGALKVPGVIEFSFCLFFAKLVSYTFLYWLPQYIKQVMIHYVPMSDPDATAGELATLVDVGGIFGAIFAGFLADVTQSSAITCGALLILSIPMVWAYKIFGALSYANAYGLLIATGFFVNGPYCLITTSVSADLGTHPSLANSAKALATVTAIIDGTGSIGAALGPGLSAIVDGLNKPLSERMDIIFGMLIGSNLLALVLLSRLIYKEALVLKAKYKSRRYAA</sequence>
<evidence type="ECO:0000256" key="1">
    <source>
        <dbReference type="ARBA" id="ARBA00004141"/>
    </source>
</evidence>
<comment type="subcellular location">
    <subcellularLocation>
        <location evidence="1">Membrane</location>
        <topology evidence="1">Multi-pass membrane protein</topology>
    </subcellularLocation>
</comment>
<keyword evidence="13" id="KW-1185">Reference proteome</keyword>
<dbReference type="Proteomes" id="UP000593567">
    <property type="component" value="Unassembled WGS sequence"/>
</dbReference>
<dbReference type="PROSITE" id="PS50850">
    <property type="entry name" value="MFS"/>
    <property type="match status" value="1"/>
</dbReference>
<proteinExistence type="inferred from homology"/>
<feature type="transmembrane region" description="Helical" evidence="10">
    <location>
        <begin position="124"/>
        <end position="145"/>
    </location>
</feature>
<dbReference type="PIRSF" id="PIRSF002808">
    <property type="entry name" value="Hexose_phosphate_transp"/>
    <property type="match status" value="1"/>
</dbReference>
<dbReference type="InterPro" id="IPR036259">
    <property type="entry name" value="MFS_trans_sf"/>
</dbReference>
<feature type="transmembrane region" description="Helical" evidence="10">
    <location>
        <begin position="94"/>
        <end position="112"/>
    </location>
</feature>
<dbReference type="PANTHER" id="PTHR43184:SF12">
    <property type="entry name" value="SUGAR PHOSPHATE EXCHANGER 3"/>
    <property type="match status" value="1"/>
</dbReference>
<feature type="transmembrane region" description="Helical" evidence="10">
    <location>
        <begin position="356"/>
        <end position="379"/>
    </location>
</feature>
<dbReference type="InterPro" id="IPR000849">
    <property type="entry name" value="Sugar_P_transporter"/>
</dbReference>
<comment type="caution">
    <text evidence="12">The sequence shown here is derived from an EMBL/GenBank/DDBJ whole genome shotgun (WGS) entry which is preliminary data.</text>
</comment>
<gene>
    <name evidence="12" type="ORF">EB796_011913</name>
</gene>
<dbReference type="GO" id="GO:0016020">
    <property type="term" value="C:membrane"/>
    <property type="evidence" value="ECO:0007669"/>
    <property type="project" value="UniProtKB-SubCell"/>
</dbReference>
<evidence type="ECO:0000313" key="12">
    <source>
        <dbReference type="EMBL" id="KAF6029815.1"/>
    </source>
</evidence>
<dbReference type="InterPro" id="IPR020846">
    <property type="entry name" value="MFS_dom"/>
</dbReference>
<feature type="transmembrane region" description="Helical" evidence="10">
    <location>
        <begin position="315"/>
        <end position="336"/>
    </location>
</feature>
<name>A0A7J7JVB7_BUGNE</name>
<dbReference type="InterPro" id="IPR011701">
    <property type="entry name" value="MFS"/>
</dbReference>
<evidence type="ECO:0000256" key="2">
    <source>
        <dbReference type="ARBA" id="ARBA00009598"/>
    </source>
</evidence>
<dbReference type="Pfam" id="PF07690">
    <property type="entry name" value="MFS_1"/>
    <property type="match status" value="1"/>
</dbReference>
<comment type="similarity">
    <text evidence="2">Belongs to the major facilitator superfamily. Organophosphate:Pi antiporter (OPA) (TC 2.A.1.4) family.</text>
</comment>
<evidence type="ECO:0000256" key="6">
    <source>
        <dbReference type="ARBA" id="ARBA00022989"/>
    </source>
</evidence>
<feature type="transmembrane region" description="Helical" evidence="10">
    <location>
        <begin position="386"/>
        <end position="406"/>
    </location>
</feature>
<feature type="transmembrane region" description="Helical" evidence="10">
    <location>
        <begin position="412"/>
        <end position="432"/>
    </location>
</feature>
<evidence type="ECO:0000256" key="5">
    <source>
        <dbReference type="ARBA" id="ARBA00022692"/>
    </source>
</evidence>
<feature type="transmembrane region" description="Helical" evidence="10">
    <location>
        <begin position="151"/>
        <end position="176"/>
    </location>
</feature>
<keyword evidence="7 10" id="KW-0472">Membrane</keyword>
<dbReference type="AlphaFoldDB" id="A0A7J7JVB7"/>
<feature type="transmembrane region" description="Helical" evidence="10">
    <location>
        <begin position="491"/>
        <end position="512"/>
    </location>
</feature>
<dbReference type="Gene3D" id="1.20.1250.20">
    <property type="entry name" value="MFS general substrate transporter like domains"/>
    <property type="match status" value="2"/>
</dbReference>